<evidence type="ECO:0000313" key="4">
    <source>
        <dbReference type="EMBL" id="AEB08051.1"/>
    </source>
</evidence>
<gene>
    <name evidence="4" type="ordered locus">Desac_0154</name>
</gene>
<evidence type="ECO:0000259" key="3">
    <source>
        <dbReference type="PROSITE" id="PS50937"/>
    </source>
</evidence>
<dbReference type="PROSITE" id="PS50937">
    <property type="entry name" value="HTH_MERR_2"/>
    <property type="match status" value="1"/>
</dbReference>
<reference evidence="5" key="2">
    <citation type="submission" date="2011-03" db="EMBL/GenBank/DDBJ databases">
        <title>The complete genome of Desulfobacca acetoxidans DSM 11109.</title>
        <authorList>
            <consortium name="US DOE Joint Genome Institute (JGI-PGF)"/>
            <person name="Lucas S."/>
            <person name="Copeland A."/>
            <person name="Lapidus A."/>
            <person name="Bruce D."/>
            <person name="Goodwin L."/>
            <person name="Pitluck S."/>
            <person name="Peters L."/>
            <person name="Kyrpides N."/>
            <person name="Mavromatis K."/>
            <person name="Ivanova N."/>
            <person name="Ovchinnikova G."/>
            <person name="Teshima H."/>
            <person name="Detter J.C."/>
            <person name="Han C."/>
            <person name="Land M."/>
            <person name="Hauser L."/>
            <person name="Markowitz V."/>
            <person name="Cheng J.-F."/>
            <person name="Hugenholtz P."/>
            <person name="Woyke T."/>
            <person name="Wu D."/>
            <person name="Spring S."/>
            <person name="Schueler E."/>
            <person name="Brambilla E."/>
            <person name="Klenk H.-P."/>
            <person name="Eisen J.A."/>
        </authorList>
    </citation>
    <scope>NUCLEOTIDE SEQUENCE [LARGE SCALE GENOMIC DNA]</scope>
    <source>
        <strain evidence="5">ATCC 700848 / DSM 11109 / ASRB2</strain>
    </source>
</reference>
<accession>F2NBX4</accession>
<dbReference type="Pfam" id="PF13411">
    <property type="entry name" value="MerR_1"/>
    <property type="match status" value="1"/>
</dbReference>
<evidence type="ECO:0000313" key="5">
    <source>
        <dbReference type="Proteomes" id="UP000000483"/>
    </source>
</evidence>
<dbReference type="Gene3D" id="1.10.1660.10">
    <property type="match status" value="1"/>
</dbReference>
<dbReference type="KEGG" id="dao:Desac_0154"/>
<evidence type="ECO:0000256" key="2">
    <source>
        <dbReference type="SAM" id="MobiDB-lite"/>
    </source>
</evidence>
<dbReference type="Proteomes" id="UP000000483">
    <property type="component" value="Chromosome"/>
</dbReference>
<evidence type="ECO:0000256" key="1">
    <source>
        <dbReference type="ARBA" id="ARBA00023125"/>
    </source>
</evidence>
<dbReference type="GO" id="GO:0003700">
    <property type="term" value="F:DNA-binding transcription factor activity"/>
    <property type="evidence" value="ECO:0007669"/>
    <property type="project" value="InterPro"/>
</dbReference>
<dbReference type="PANTHER" id="PTHR30204">
    <property type="entry name" value="REDOX-CYCLING DRUG-SENSING TRANSCRIPTIONAL ACTIVATOR SOXR"/>
    <property type="match status" value="1"/>
</dbReference>
<dbReference type="eggNOG" id="COG0789">
    <property type="taxonomic scope" value="Bacteria"/>
</dbReference>
<dbReference type="SUPFAM" id="SSF46955">
    <property type="entry name" value="Putative DNA-binding domain"/>
    <property type="match status" value="1"/>
</dbReference>
<protein>
    <submittedName>
        <fullName evidence="4">Regulatory protein MerR</fullName>
    </submittedName>
</protein>
<dbReference type="InterPro" id="IPR047057">
    <property type="entry name" value="MerR_fam"/>
</dbReference>
<dbReference type="HOGENOM" id="CLU_060077_7_3_7"/>
<dbReference type="InterPro" id="IPR009061">
    <property type="entry name" value="DNA-bd_dom_put_sf"/>
</dbReference>
<feature type="region of interest" description="Disordered" evidence="2">
    <location>
        <begin position="84"/>
        <end position="111"/>
    </location>
</feature>
<dbReference type="GO" id="GO:0003677">
    <property type="term" value="F:DNA binding"/>
    <property type="evidence" value="ECO:0007669"/>
    <property type="project" value="UniProtKB-KW"/>
</dbReference>
<dbReference type="SMART" id="SM00422">
    <property type="entry name" value="HTH_MERR"/>
    <property type="match status" value="1"/>
</dbReference>
<sequence>MLQTEKRYYSLQIVATTLGVHPQAIRLYEREGLISSMRCGSERYYTISQIERLRVIVQLRQELGVNLAGIEVILHMRDRLQTLSQKADTSPEPGPDFKPPAKITIPIRHES</sequence>
<organism evidence="4 5">
    <name type="scientific">Desulfobacca acetoxidans (strain ATCC 700848 / DSM 11109 / ASRB2)</name>
    <dbReference type="NCBI Taxonomy" id="880072"/>
    <lineage>
        <taxon>Bacteria</taxon>
        <taxon>Pseudomonadati</taxon>
        <taxon>Thermodesulfobacteriota</taxon>
        <taxon>Desulfobaccia</taxon>
        <taxon>Desulfobaccales</taxon>
        <taxon>Desulfobaccaceae</taxon>
        <taxon>Desulfobacca</taxon>
    </lineage>
</organism>
<dbReference type="RefSeq" id="WP_013705164.1">
    <property type="nucleotide sequence ID" value="NC_015388.1"/>
</dbReference>
<dbReference type="InterPro" id="IPR000551">
    <property type="entry name" value="MerR-type_HTH_dom"/>
</dbReference>
<keyword evidence="1" id="KW-0238">DNA-binding</keyword>
<feature type="domain" description="HTH merR-type" evidence="3">
    <location>
        <begin position="8"/>
        <end position="76"/>
    </location>
</feature>
<dbReference type="EMBL" id="CP002629">
    <property type="protein sequence ID" value="AEB08051.1"/>
    <property type="molecule type" value="Genomic_DNA"/>
</dbReference>
<dbReference type="OrthoDB" id="9792348at2"/>
<keyword evidence="5" id="KW-1185">Reference proteome</keyword>
<dbReference type="PANTHER" id="PTHR30204:SF58">
    <property type="entry name" value="HTH-TYPE TRANSCRIPTIONAL REGULATOR YFMP"/>
    <property type="match status" value="1"/>
</dbReference>
<reference evidence="4 5" key="1">
    <citation type="journal article" date="2011" name="Stand. Genomic Sci.">
        <title>Complete genome sequence of the acetate-degrading sulfate reducer Desulfobacca acetoxidans type strain (ASRB2).</title>
        <authorList>
            <person name="Goker M."/>
            <person name="Teshima H."/>
            <person name="Lapidus A."/>
            <person name="Nolan M."/>
            <person name="Lucas S."/>
            <person name="Hammon N."/>
            <person name="Deshpande S."/>
            <person name="Cheng J.F."/>
            <person name="Tapia R."/>
            <person name="Han C."/>
            <person name="Goodwin L."/>
            <person name="Pitluck S."/>
            <person name="Huntemann M."/>
            <person name="Liolios K."/>
            <person name="Ivanova N."/>
            <person name="Pagani I."/>
            <person name="Mavromatis K."/>
            <person name="Ovchinikova G."/>
            <person name="Pati A."/>
            <person name="Chen A."/>
            <person name="Palaniappan K."/>
            <person name="Land M."/>
            <person name="Hauser L."/>
            <person name="Brambilla E.M."/>
            <person name="Rohde M."/>
            <person name="Spring S."/>
            <person name="Detter J.C."/>
            <person name="Woyke T."/>
            <person name="Bristow J."/>
            <person name="Eisen J.A."/>
            <person name="Markowitz V."/>
            <person name="Hugenholtz P."/>
            <person name="Kyrpides N.C."/>
            <person name="Klenk H.P."/>
        </authorList>
    </citation>
    <scope>NUCLEOTIDE SEQUENCE [LARGE SCALE GENOMIC DNA]</scope>
    <source>
        <strain evidence="5">ATCC 700848 / DSM 11109 / ASRB2</strain>
    </source>
</reference>
<proteinExistence type="predicted"/>
<dbReference type="AlphaFoldDB" id="F2NBX4"/>
<name>F2NBX4_DESAR</name>
<dbReference type="STRING" id="880072.Desac_0154"/>